<evidence type="ECO:0000313" key="1">
    <source>
        <dbReference type="EMBL" id="MBB4658956.1"/>
    </source>
</evidence>
<evidence type="ECO:0000313" key="2">
    <source>
        <dbReference type="Proteomes" id="UP000563524"/>
    </source>
</evidence>
<dbReference type="EMBL" id="JACHOB010000002">
    <property type="protein sequence ID" value="MBB4658956.1"/>
    <property type="molecule type" value="Genomic_DNA"/>
</dbReference>
<accession>A0A840I1Q8</accession>
<gene>
    <name evidence="1" type="ORF">GGQ59_001470</name>
</gene>
<dbReference type="PANTHER" id="PTHR21485:SF6">
    <property type="entry name" value="N-ACYLNEURAMINATE CYTIDYLYLTRANSFERASE-RELATED"/>
    <property type="match status" value="1"/>
</dbReference>
<organism evidence="1 2">
    <name type="scientific">Parvularcula dongshanensis</name>
    <dbReference type="NCBI Taxonomy" id="1173995"/>
    <lineage>
        <taxon>Bacteria</taxon>
        <taxon>Pseudomonadati</taxon>
        <taxon>Pseudomonadota</taxon>
        <taxon>Alphaproteobacteria</taxon>
        <taxon>Parvularculales</taxon>
        <taxon>Parvularculaceae</taxon>
        <taxon>Parvularcula</taxon>
    </lineage>
</organism>
<proteinExistence type="predicted"/>
<dbReference type="PANTHER" id="PTHR21485">
    <property type="entry name" value="HAD SUPERFAMILY MEMBERS CMAS AND KDSC"/>
    <property type="match status" value="1"/>
</dbReference>
<name>A0A840I1Q8_9PROT</name>
<dbReference type="Pfam" id="PF02348">
    <property type="entry name" value="CTP_transf_3"/>
    <property type="match status" value="1"/>
</dbReference>
<protein>
    <submittedName>
        <fullName evidence="1">CMP-N-acetylneuraminic acid synthetase</fullName>
    </submittedName>
</protein>
<sequence length="234" mass="26123">MSLDVTALLPMKANSERVRGKNFRPIAGKPLFRWILDALLEEPRISRVVINTDALSELAAAGLEGGSDERIVLRERRPDLRGDFVSMNLVLQDDVHAIGGDAYFMTHTTNPLLSAATIGDMIDQYEEALATKRADSLFSVNRLQTRFYTGAGTPINHDPNDLIRTQDLEPYFEENSVAYLFSRESFAKTGARIGLKPLLYRTPPLESVDIDERSDWYLAESLLLRGPAPSEALL</sequence>
<dbReference type="InterPro" id="IPR003329">
    <property type="entry name" value="Cytidylyl_trans"/>
</dbReference>
<dbReference type="Proteomes" id="UP000563524">
    <property type="component" value="Unassembled WGS sequence"/>
</dbReference>
<dbReference type="AlphaFoldDB" id="A0A840I1Q8"/>
<dbReference type="InterPro" id="IPR050793">
    <property type="entry name" value="CMP-NeuNAc_synthase"/>
</dbReference>
<comment type="caution">
    <text evidence="1">The sequence shown here is derived from an EMBL/GenBank/DDBJ whole genome shotgun (WGS) entry which is preliminary data.</text>
</comment>
<dbReference type="RefSeq" id="WP_221400923.1">
    <property type="nucleotide sequence ID" value="NZ_JACHOB010000002.1"/>
</dbReference>
<dbReference type="CDD" id="cd02513">
    <property type="entry name" value="CMP-NeuAc_Synthase"/>
    <property type="match status" value="1"/>
</dbReference>
<dbReference type="GO" id="GO:0008781">
    <property type="term" value="F:N-acylneuraminate cytidylyltransferase activity"/>
    <property type="evidence" value="ECO:0007669"/>
    <property type="project" value="TreeGrafter"/>
</dbReference>
<dbReference type="InterPro" id="IPR029044">
    <property type="entry name" value="Nucleotide-diphossugar_trans"/>
</dbReference>
<reference evidence="1 2" key="1">
    <citation type="submission" date="2020-08" db="EMBL/GenBank/DDBJ databases">
        <title>Genomic Encyclopedia of Type Strains, Phase IV (KMG-IV): sequencing the most valuable type-strain genomes for metagenomic binning, comparative biology and taxonomic classification.</title>
        <authorList>
            <person name="Goeker M."/>
        </authorList>
    </citation>
    <scope>NUCLEOTIDE SEQUENCE [LARGE SCALE GENOMIC DNA]</scope>
    <source>
        <strain evidence="1 2">DSM 102850</strain>
    </source>
</reference>
<dbReference type="SUPFAM" id="SSF53448">
    <property type="entry name" value="Nucleotide-diphospho-sugar transferases"/>
    <property type="match status" value="1"/>
</dbReference>
<dbReference type="Gene3D" id="3.90.550.10">
    <property type="entry name" value="Spore Coat Polysaccharide Biosynthesis Protein SpsA, Chain A"/>
    <property type="match status" value="1"/>
</dbReference>
<keyword evidence="2" id="KW-1185">Reference proteome</keyword>